<dbReference type="PANTHER" id="PTHR10098:SF108">
    <property type="entry name" value="TETRATRICOPEPTIDE REPEAT PROTEIN 28"/>
    <property type="match status" value="1"/>
</dbReference>
<evidence type="ECO:0000259" key="6">
    <source>
        <dbReference type="Pfam" id="PF26117"/>
    </source>
</evidence>
<feature type="coiled-coil region" evidence="2">
    <location>
        <begin position="893"/>
        <end position="1039"/>
    </location>
</feature>
<dbReference type="Gene3D" id="2.30.30.40">
    <property type="entry name" value="SH3 Domains"/>
    <property type="match status" value="1"/>
</dbReference>
<accession>A0ABM3FNX4</accession>
<feature type="compositionally biased region" description="Basic and acidic residues" evidence="3">
    <location>
        <begin position="2593"/>
        <end position="2604"/>
    </location>
</feature>
<name>A0ABM3FNX4_NEOLC</name>
<keyword evidence="1" id="KW-0802">TPR repeat</keyword>
<evidence type="ECO:0000256" key="3">
    <source>
        <dbReference type="SAM" id="MobiDB-lite"/>
    </source>
</evidence>
<feature type="compositionally biased region" description="Polar residues" evidence="3">
    <location>
        <begin position="2503"/>
        <end position="2516"/>
    </location>
</feature>
<evidence type="ECO:0000256" key="1">
    <source>
        <dbReference type="PROSITE-ProRule" id="PRU00339"/>
    </source>
</evidence>
<feature type="domain" description="TTC28 C-terminal" evidence="6">
    <location>
        <begin position="2252"/>
        <end position="2348"/>
    </location>
</feature>
<feature type="compositionally biased region" description="Polar residues" evidence="3">
    <location>
        <begin position="446"/>
        <end position="458"/>
    </location>
</feature>
<sequence length="2627" mass="288268">MTKIYLLTNIVIVSAIIAIFAITRCDGVISDKRLCYDEKCNEPVSLARTLLRYNGIEPLMLSFPPNVEVRIYSKEAGSRLDLWGAEVHGKRGYLPKHMVREQKILKTNLTYEVPTELFQQEVSATEQTKVDVLQQEVGTDSQSQGHVPQQEVTTTDETKVDVSQQQVSINDQFEGNVQQQEVGSNDQFQGNVAQQEIIPTDETKLDVPQQEVSTNEQFQESVSQQEVDTNHDTEINVQSQPEIQKDSEKVDFQTNAPADELQVSKNVENVEIEANGAVNKLETSNDAEDAKFLESHEEYTPTADFFQALGVKAHQENSEQVLQDIQSATPSYEVIDGTRIPFIADPVLTKPSYVADQGPILSVHPNPSIGHPLTSSLPDSQETVKEHSGVNENLATENQIGESGSMNEFIPTQGNADNAANQLNLNKESKAGDGSEIKFPTDEIFSDNNDTPKNTGTMENRVDNSEINGNEWKLLHSDTAAGSFVNDPQGSNPGAEEDIPDNIVNNNFTPNAVPSLETDEGLHLETIHHSDVIAPEVNLESSGSYQREAGFHNSTSDIAVDTTVLDGNFSEQDSQDSKAQTEYLLDRSINFNNHEMDGLGNVGKTNFAGNPEISPSNQIEKQDDNQVPFYAMSDVENSTSHNASDDEVKTVIEDDSQNNLQEVVTESADQVDDRNFGHLEVVTEPYSNLEEEKSTTTRNLLTLEDNSQHANDQSTIGGLDMNKPDTFASQTPQENEHEIYHEADLLIESTEEGIWAQFSKILLFAGQSSNAVASPEVCDINSNCPDLDNDESFSNSEQAAEDEDVGSVYDQHNYLETLMYLGLTAFTTLLFSLGYYYIENQRRDKELVAKINTFEKELLVITKENMILGEDLKTTKNKLNSIEDESFGSNEMVLSLKSELEMAQVTKGELEDQIITLEKELESATEAGLELERMLREFLASQSDDNPLAQSVEDLQTRLNAQQATNESLTNSLNLKSQELEFTRLENEVLTAELAVTQEKYQQLEVEVTQLTGELKVQRNLKKNLEEDLTNKIMQLNEREIGRAYGNIGNAYNALGYYEQAIKYHKQELTISKEVNDRSSEASTHGNLAVAYQAVQGHEAALRHYRAHLAIARELKDVAGEACALLNLANCLSSRARFEEAVPYYENYLMISQELHDIEGEAKACHFLGYAHYCLGNHRQAVRYYDQDLALAKDLQDKSGMGRAYCNLGLAHLALGNLDTALECQKYYLAIAHMTKHLAGKFRALGNIGDCFLRLDEPEEAIKMHQRQLSLARQAADRSLEAAAYGALGVAHRATRNLDKALGFHTQELTLRQEAGDLRGECRAHGNLGAVHMALGQYTHAVKCYQEQLERARELADSGVEAQALGNLGIARLNMAHYEDAIGYFEQQLATLEPLSTATALLDKARALGNLGDCYEALGDPEEAIKCHDQQLIAANRLRSIRDQERAYRGLGRAREALGNLQQALVCFEKRLVAAHEVDSPEARGSAYGDLGRVHAALGNHEQAVSCLSHQLTLARGLGDRAGEAEAASGLGAVHLLMDDPSSALRHHQLELSIAEGLDAAGLQARACANLGATQEALGQFEEAVRLQEQSLSLAAAAGDQPARAAAFSSLGRLHHLCGDLSRALSYLQSGLSLSEGLGRREEAASLRHRLGLVHWEAGEATTSVEQFERAANLLESLDGCLPPPSGQPSRADLLSNTYRMLQKVLVSLNRPEEALNWAERSRRCKNRTLDDATHYSEIIDRQRGIILYFSEAETELHAWCLAPGRGLLRFHSATLEDGVSLERRVSFAREALLGESSESVEEPGKIPSRGHRLNASSYSLSSLFSVGSVSSRAGSARWGIGVKGPVWQAPAHVQSLYDLLLAPFEDLLPPTRKELILVVEKSLYLAPLPALQSSPGEDYLCERFSLLVVPSLAALRRRSRIPMPEGGATVAALVAGNPNVPDEIREEYGWPESVISAETEAGIVAELLESRPLIGNEATRSAVLRALPDAECVHLTTPVFWKSASIALTADQREEQADKSEYLLTCSDISRLRLSARLVVISSGHCWSGGENTSVSSDGIQQMAKTLLGTGAQCVLIGMWPVPPTAGSILLRAFYSAMLQGARASRALAEAMQTVQHTRHFAHPSNWAGWLLLGGDARLSNKVALMGQALAELIRSGPEQSRDALRVTLHLVEKSLQRIHRGQKNAMYTTQRSIENKVGEAAGWRELLMSVGFRFEPAGNGIPSSVFFPQSDPEERLTRCSASLQALLGLGPASLHALVRLLQVPEAAEDVISAMRRASCATEGQEVSLPVRVWRAAGSHELFASLGFDLMEVGQSEVTLRTGKQASRRAVQFALQALLALFDTQEAPKSLSLDSSSSMESLASVSQTEKTSPDPPRLGGAFASYVRRRGEPDGKTTEASNIPIVQPSRSNCGGESDAAFTPSPPVALNLNHQTRIRNLYSDQNPRPGSSSSSSATDWESGHATVLRRQPLPPLPATVLERLSVRTEVGPSSPRKPRHPTSTEDINPQTEGSQPSEVHPHNLRNLATSLTSLTRELTPTISEVYHERNLGLGLAPSLSKLLEEVGSVQDNDQSQISRPTHSQTQNWLQNEPELCRRDEADGRSIAESQCSATSSNKIHRKAPPPPV</sequence>
<dbReference type="InterPro" id="IPR011990">
    <property type="entry name" value="TPR-like_helical_dom_sf"/>
</dbReference>
<feature type="repeat" description="TPR" evidence="1">
    <location>
        <begin position="1042"/>
        <end position="1075"/>
    </location>
</feature>
<feature type="compositionally biased region" description="Basic residues" evidence="3">
    <location>
        <begin position="2617"/>
        <end position="2627"/>
    </location>
</feature>
<dbReference type="Gene3D" id="1.25.40.10">
    <property type="entry name" value="Tetratricopeptide repeat domain"/>
    <property type="match status" value="5"/>
</dbReference>
<feature type="region of interest" description="Disordered" evidence="3">
    <location>
        <begin position="206"/>
        <end position="249"/>
    </location>
</feature>
<proteinExistence type="predicted"/>
<feature type="compositionally biased region" description="Polar residues" evidence="3">
    <location>
        <begin position="137"/>
        <end position="147"/>
    </location>
</feature>
<feature type="domain" description="CHAT" evidence="5">
    <location>
        <begin position="1854"/>
        <end position="2135"/>
    </location>
</feature>
<feature type="region of interest" description="Disordered" evidence="3">
    <location>
        <begin position="430"/>
        <end position="463"/>
    </location>
</feature>
<reference evidence="8" key="1">
    <citation type="submission" date="2025-08" db="UniProtKB">
        <authorList>
            <consortium name="RefSeq"/>
        </authorList>
    </citation>
    <scope>IDENTIFICATION</scope>
    <source>
        <tissue evidence="8">Thorax and Abdomen</tissue>
    </source>
</reference>
<gene>
    <name evidence="8" type="primary">LOC107227136</name>
</gene>
<feature type="compositionally biased region" description="Basic and acidic residues" evidence="3">
    <location>
        <begin position="430"/>
        <end position="441"/>
    </location>
</feature>
<dbReference type="PANTHER" id="PTHR10098">
    <property type="entry name" value="RAPSYN-RELATED"/>
    <property type="match status" value="1"/>
</dbReference>
<dbReference type="GeneID" id="107227136"/>
<keyword evidence="4" id="KW-0812">Transmembrane</keyword>
<organism evidence="7 8">
    <name type="scientific">Neodiprion lecontei</name>
    <name type="common">Redheaded pine sawfly</name>
    <dbReference type="NCBI Taxonomy" id="441921"/>
    <lineage>
        <taxon>Eukaryota</taxon>
        <taxon>Metazoa</taxon>
        <taxon>Ecdysozoa</taxon>
        <taxon>Arthropoda</taxon>
        <taxon>Hexapoda</taxon>
        <taxon>Insecta</taxon>
        <taxon>Pterygota</taxon>
        <taxon>Neoptera</taxon>
        <taxon>Endopterygota</taxon>
        <taxon>Hymenoptera</taxon>
        <taxon>Tenthredinoidea</taxon>
        <taxon>Diprionidae</taxon>
        <taxon>Diprioninae</taxon>
        <taxon>Neodiprion</taxon>
    </lineage>
</organism>
<dbReference type="Pfam" id="PF13424">
    <property type="entry name" value="TPR_12"/>
    <property type="match status" value="6"/>
</dbReference>
<dbReference type="RefSeq" id="XP_046589712.1">
    <property type="nucleotide sequence ID" value="XM_046733756.1"/>
</dbReference>
<keyword evidence="2" id="KW-0175">Coiled coil</keyword>
<feature type="compositionally biased region" description="Low complexity" evidence="3">
    <location>
        <begin position="2351"/>
        <end position="2367"/>
    </location>
</feature>
<feature type="region of interest" description="Disordered" evidence="3">
    <location>
        <begin position="137"/>
        <end position="162"/>
    </location>
</feature>
<dbReference type="InterPro" id="IPR036028">
    <property type="entry name" value="SH3-like_dom_sf"/>
</dbReference>
<dbReference type="InterPro" id="IPR019734">
    <property type="entry name" value="TPR_rpt"/>
</dbReference>
<feature type="compositionally biased region" description="Polar residues" evidence="3">
    <location>
        <begin position="2569"/>
        <end position="2589"/>
    </location>
</feature>
<feature type="region of interest" description="Disordered" evidence="3">
    <location>
        <begin position="2351"/>
        <end position="2428"/>
    </location>
</feature>
<feature type="compositionally biased region" description="Polar residues" evidence="3">
    <location>
        <begin position="2606"/>
        <end position="2616"/>
    </location>
</feature>
<dbReference type="Pfam" id="PF13176">
    <property type="entry name" value="TPR_7"/>
    <property type="match status" value="2"/>
</dbReference>
<dbReference type="InterPro" id="IPR058900">
    <property type="entry name" value="TTC28_C"/>
</dbReference>
<dbReference type="Pfam" id="PF13181">
    <property type="entry name" value="TPR_8"/>
    <property type="match status" value="1"/>
</dbReference>
<dbReference type="SUPFAM" id="SSF50044">
    <property type="entry name" value="SH3-domain"/>
    <property type="match status" value="1"/>
</dbReference>
<dbReference type="Proteomes" id="UP000829291">
    <property type="component" value="Chromosome 3"/>
</dbReference>
<dbReference type="InterPro" id="IPR024983">
    <property type="entry name" value="CHAT_dom"/>
</dbReference>
<keyword evidence="7" id="KW-1185">Reference proteome</keyword>
<evidence type="ECO:0000256" key="4">
    <source>
        <dbReference type="SAM" id="Phobius"/>
    </source>
</evidence>
<dbReference type="Pfam" id="PF12770">
    <property type="entry name" value="CHAT"/>
    <property type="match status" value="1"/>
</dbReference>
<keyword evidence="4" id="KW-1133">Transmembrane helix</keyword>
<dbReference type="PROSITE" id="PS50005">
    <property type="entry name" value="TPR"/>
    <property type="match status" value="1"/>
</dbReference>
<evidence type="ECO:0000259" key="5">
    <source>
        <dbReference type="Pfam" id="PF12770"/>
    </source>
</evidence>
<evidence type="ECO:0000313" key="8">
    <source>
        <dbReference type="RefSeq" id="XP_046589712.1"/>
    </source>
</evidence>
<dbReference type="SUPFAM" id="SSF48452">
    <property type="entry name" value="TPR-like"/>
    <property type="match status" value="3"/>
</dbReference>
<feature type="compositionally biased region" description="Low complexity" evidence="3">
    <location>
        <begin position="216"/>
        <end position="227"/>
    </location>
</feature>
<evidence type="ECO:0000313" key="7">
    <source>
        <dbReference type="Proteomes" id="UP000829291"/>
    </source>
</evidence>
<feature type="region of interest" description="Disordered" evidence="3">
    <location>
        <begin position="2440"/>
        <end position="2520"/>
    </location>
</feature>
<feature type="region of interest" description="Disordered" evidence="3">
    <location>
        <begin position="2569"/>
        <end position="2627"/>
    </location>
</feature>
<keyword evidence="4" id="KW-0472">Membrane</keyword>
<dbReference type="Pfam" id="PF26117">
    <property type="entry name" value="TTC28_C"/>
    <property type="match status" value="1"/>
</dbReference>
<feature type="transmembrane region" description="Helical" evidence="4">
    <location>
        <begin position="6"/>
        <end position="23"/>
    </location>
</feature>
<protein>
    <submittedName>
        <fullName evidence="8">Tetratricopeptide repeat protein 28 isoform X1</fullName>
    </submittedName>
</protein>
<evidence type="ECO:0000256" key="2">
    <source>
        <dbReference type="SAM" id="Coils"/>
    </source>
</evidence>
<dbReference type="SMART" id="SM00028">
    <property type="entry name" value="TPR"/>
    <property type="match status" value="16"/>
</dbReference>